<feature type="compositionally biased region" description="Acidic residues" evidence="1">
    <location>
        <begin position="105"/>
        <end position="116"/>
    </location>
</feature>
<evidence type="ECO:0000313" key="3">
    <source>
        <dbReference type="Proteomes" id="UP000694906"/>
    </source>
</evidence>
<feature type="domain" description="Leucine-rich repeat-containing protein 37 N-terminal" evidence="2">
    <location>
        <begin position="241"/>
        <end position="314"/>
    </location>
</feature>
<feature type="compositionally biased region" description="Pro residues" evidence="1">
    <location>
        <begin position="223"/>
        <end position="237"/>
    </location>
</feature>
<feature type="region of interest" description="Disordered" evidence="1">
    <location>
        <begin position="215"/>
        <end position="269"/>
    </location>
</feature>
<sequence length="410" mass="44979">MVDGGQNQFLALPPCLKRKIQTSWLHHTAGHQAGEVPFVPLDRQQSKAAKFLSHLNEEEQDWHQQLPEVVVGTPHQLEKPKFQEQISQEKDIYTSMDGGEHDSLDLESQENSEEPPEAPAQTTPQFQLEAQSLHPEMPQVQSFSPQQETTAPFSQCPEEGKPSSTQGQPDLAAEEGVEQLSVPQEVKAPSLGRREVCHSQELGVTVNVLVKNRRPTPAGKEAQPPPHHQQAPSPPLEPPEEVELSPTQAVDPSQHPHEPPSESVAPPPAQYDITVSFQGQNQAVLPSLPSVTSDYLDVEATITPVHTAEGELPTGLQRSAAVQERPAEVTLPPPNLILGTVGPVPADQLSLSLNLQCLLRWVLQVLVRSPLNITHHSQPQAHLPTWIPAALLCPPQRLHTLHPCRNLQPL</sequence>
<dbReference type="AlphaFoldDB" id="A0AAX6T9F8"/>
<feature type="region of interest" description="Disordered" evidence="1">
    <location>
        <begin position="135"/>
        <end position="186"/>
    </location>
</feature>
<evidence type="ECO:0000256" key="1">
    <source>
        <dbReference type="SAM" id="MobiDB-lite"/>
    </source>
</evidence>
<feature type="region of interest" description="Disordered" evidence="1">
    <location>
        <begin position="95"/>
        <end position="123"/>
    </location>
</feature>
<gene>
    <name evidence="4" type="primary">LOC110350390</name>
</gene>
<evidence type="ECO:0000313" key="4">
    <source>
        <dbReference type="RefSeq" id="XP_021118486.1"/>
    </source>
</evidence>
<keyword evidence="3" id="KW-1185">Reference proteome</keyword>
<dbReference type="Proteomes" id="UP000694906">
    <property type="component" value="Unplaced"/>
</dbReference>
<dbReference type="Pfam" id="PF15779">
    <property type="entry name" value="LRRC37"/>
    <property type="match status" value="1"/>
</dbReference>
<feature type="compositionally biased region" description="Polar residues" evidence="1">
    <location>
        <begin position="139"/>
        <end position="153"/>
    </location>
</feature>
<evidence type="ECO:0000259" key="2">
    <source>
        <dbReference type="Pfam" id="PF15779"/>
    </source>
</evidence>
<dbReference type="RefSeq" id="XP_021118486.1">
    <property type="nucleotide sequence ID" value="XM_021262827.1"/>
</dbReference>
<proteinExistence type="predicted"/>
<reference evidence="4" key="1">
    <citation type="submission" date="2025-08" db="UniProtKB">
        <authorList>
            <consortium name="RefSeq"/>
        </authorList>
    </citation>
    <scope>IDENTIFICATION</scope>
</reference>
<protein>
    <submittedName>
        <fullName evidence="4">ATP-dependent helicase brm-like</fullName>
    </submittedName>
</protein>
<name>A0AAX6T9F8_HETGA</name>
<accession>A0AAX6T9F8</accession>
<feature type="compositionally biased region" description="Basic and acidic residues" evidence="1">
    <location>
        <begin position="95"/>
        <end position="104"/>
    </location>
</feature>
<dbReference type="InterPro" id="IPR032754">
    <property type="entry name" value="LRRC37_N"/>
</dbReference>
<organism evidence="3 4">
    <name type="scientific">Heterocephalus glaber</name>
    <name type="common">Naked mole rat</name>
    <dbReference type="NCBI Taxonomy" id="10181"/>
    <lineage>
        <taxon>Eukaryota</taxon>
        <taxon>Metazoa</taxon>
        <taxon>Chordata</taxon>
        <taxon>Craniata</taxon>
        <taxon>Vertebrata</taxon>
        <taxon>Euteleostomi</taxon>
        <taxon>Mammalia</taxon>
        <taxon>Eutheria</taxon>
        <taxon>Euarchontoglires</taxon>
        <taxon>Glires</taxon>
        <taxon>Rodentia</taxon>
        <taxon>Hystricomorpha</taxon>
        <taxon>Bathyergidae</taxon>
        <taxon>Heterocephalus</taxon>
    </lineage>
</organism>
<dbReference type="GeneID" id="110350390"/>